<dbReference type="RefSeq" id="WP_253804293.1">
    <property type="nucleotide sequence ID" value="NZ_BAAAUB010000101.1"/>
</dbReference>
<accession>A0ABT1J946</accession>
<gene>
    <name evidence="1" type="ORF">FHR36_007172</name>
</gene>
<keyword evidence="2" id="KW-1185">Reference proteome</keyword>
<dbReference type="EMBL" id="JAMZDX010000008">
    <property type="protein sequence ID" value="MCP2313973.1"/>
    <property type="molecule type" value="Genomic_DNA"/>
</dbReference>
<comment type="caution">
    <text evidence="1">The sequence shown here is derived from an EMBL/GenBank/DDBJ whole genome shotgun (WGS) entry which is preliminary data.</text>
</comment>
<evidence type="ECO:0000313" key="2">
    <source>
        <dbReference type="Proteomes" id="UP001206483"/>
    </source>
</evidence>
<protein>
    <submittedName>
        <fullName evidence="1">Uncharacterized protein</fullName>
    </submittedName>
</protein>
<sequence>MGETQHDLTLTYDPRKTWAHFVLYTEPDRGIVTASMNGTVAIEHRSPYVQQWLSRLQRCEPNPLHTTLVANHEIPKLFHPCVDEDPASPSAIAGSGCVCRRTFTDPAFGLPVVGEHFRTCRDDGDSDHLPWKTHHIDQWTYRTYTPLGLRDGEAFASLIIDQETFWMRTDRGNITLLPQRRGHGYGLAGTGGRTALAEYIQQLADSDGRDTYIADRRGPRHAGASIETFLQSPHAKQTQELTLTDIKRLAV</sequence>
<organism evidence="1 2">
    <name type="scientific">Kitasatospora paracochleata</name>
    <dbReference type="NCBI Taxonomy" id="58354"/>
    <lineage>
        <taxon>Bacteria</taxon>
        <taxon>Bacillati</taxon>
        <taxon>Actinomycetota</taxon>
        <taxon>Actinomycetes</taxon>
        <taxon>Kitasatosporales</taxon>
        <taxon>Streptomycetaceae</taxon>
        <taxon>Kitasatospora</taxon>
    </lineage>
</organism>
<dbReference type="Proteomes" id="UP001206483">
    <property type="component" value="Unassembled WGS sequence"/>
</dbReference>
<proteinExistence type="predicted"/>
<evidence type="ECO:0000313" key="1">
    <source>
        <dbReference type="EMBL" id="MCP2313973.1"/>
    </source>
</evidence>
<name>A0ABT1J946_9ACTN</name>
<reference evidence="1 2" key="1">
    <citation type="submission" date="2022-06" db="EMBL/GenBank/DDBJ databases">
        <title>Sequencing the genomes of 1000 actinobacteria strains.</title>
        <authorList>
            <person name="Klenk H.-P."/>
        </authorList>
    </citation>
    <scope>NUCLEOTIDE SEQUENCE [LARGE SCALE GENOMIC DNA]</scope>
    <source>
        <strain evidence="1 2">DSM 41656</strain>
    </source>
</reference>